<dbReference type="RefSeq" id="WP_094906650.1">
    <property type="nucleotide sequence ID" value="NZ_NPEZ01000003.1"/>
</dbReference>
<evidence type="ECO:0000313" key="2">
    <source>
        <dbReference type="Proteomes" id="UP000216682"/>
    </source>
</evidence>
<gene>
    <name evidence="1" type="ORF">CFN03_08610</name>
</gene>
<accession>A0A265E699</accession>
<proteinExistence type="predicted"/>
<protein>
    <submittedName>
        <fullName evidence="1">Uncharacterized protein</fullName>
    </submittedName>
</protein>
<dbReference type="Proteomes" id="UP000216682">
    <property type="component" value="Unassembled WGS sequence"/>
</dbReference>
<sequence>MTYKYKDDVKRVLFEQQRVEQNPSVLNTAFNMRDELNEVYRKAKAFDEIMSVYESNSSSTDDILEAVENAQIEIENEEPE</sequence>
<dbReference type="EMBL" id="NPEZ01000003">
    <property type="protein sequence ID" value="OZT77127.1"/>
    <property type="molecule type" value="Genomic_DNA"/>
</dbReference>
<name>A0A265E699_9STAP</name>
<evidence type="ECO:0000313" key="1">
    <source>
        <dbReference type="EMBL" id="OZT77127.1"/>
    </source>
</evidence>
<comment type="caution">
    <text evidence="1">The sequence shown here is derived from an EMBL/GenBank/DDBJ whole genome shotgun (WGS) entry which is preliminary data.</text>
</comment>
<reference evidence="1 2" key="1">
    <citation type="submission" date="2017-07" db="EMBL/GenBank/DDBJ databases">
        <title>Shotgun whole genome sequences of three halophilic bacterial isolates.</title>
        <authorList>
            <person name="Pozzo T."/>
            <person name="Higdon S.M."/>
            <person name="Quillaguaman J."/>
        </authorList>
    </citation>
    <scope>NUCLEOTIDE SEQUENCE [LARGE SCALE GENOMIC DNA]</scope>
    <source>
        <strain evidence="1 2">BU-1</strain>
    </source>
</reference>
<dbReference type="AlphaFoldDB" id="A0A265E699"/>
<organism evidence="1 2">
    <name type="scientific">Salinicoccus roseus</name>
    <dbReference type="NCBI Taxonomy" id="45670"/>
    <lineage>
        <taxon>Bacteria</taxon>
        <taxon>Bacillati</taxon>
        <taxon>Bacillota</taxon>
        <taxon>Bacilli</taxon>
        <taxon>Bacillales</taxon>
        <taxon>Staphylococcaceae</taxon>
        <taxon>Salinicoccus</taxon>
    </lineage>
</organism>